<dbReference type="SUPFAM" id="SSF50891">
    <property type="entry name" value="Cyclophilin-like"/>
    <property type="match status" value="1"/>
</dbReference>
<feature type="region of interest" description="Disordered" evidence="9">
    <location>
        <begin position="325"/>
        <end position="371"/>
    </location>
</feature>
<sequence>MAVLLETSKGDIVIDLFVDDCPITSRNFIKLCKVKAYNNCLFHNVQRNFIVQTGDPTGTGKGGTSIYGKMYGDQARFFDDELRPHLKHKRRGVVGMASPGEGLNASQFYITTGEELDSLDGKHTVFGQVAEGWDVLDSINEAFVDSDGRPFQNIRIRHTIVLDDPFPDPPELEALIPPASPPPEFGEGDRLEDDWVPHEDTRPAEEVEAESRRAEAHHRAVVLEMVGDLPDADAKPPPNMLFICKLNPVTSEEDLEIIFSRFGHVTSCDIIRDFKTGDSLNYGFIGFDSDEACEAAYFKMNNAVIDDRRVRVDFSQSVHHLWKQFRKGGRKGDASMGRMADQHQREEKSRVELKKGGGGGRGGGGGGHDLLLMDADHAVAMAAARMNNGGGSGRGGDGSRGSDRGGDRGRGGDAAYGGAGAGRGGRDGGGAGGRREGGGWDRDGPQDRGDRDRHREHERVRERERDRDGGAAGRDAGVRDGGGEAGRAPPPRHRERADRERDRERDWGVERERERERGRHSRGEEEEPRDRDRKRDREPDRERDRERERSRDRVDVRERERERGRERDGDRKREGREYDRDRQGERERERPPERERDRERHDRR</sequence>
<organism evidence="12 13">
    <name type="scientific">Chlamydomonas reinhardtii</name>
    <name type="common">Chlamydomonas smithii</name>
    <dbReference type="NCBI Taxonomy" id="3055"/>
    <lineage>
        <taxon>Eukaryota</taxon>
        <taxon>Viridiplantae</taxon>
        <taxon>Chlorophyta</taxon>
        <taxon>core chlorophytes</taxon>
        <taxon>Chlorophyceae</taxon>
        <taxon>CS clade</taxon>
        <taxon>Chlamydomonadales</taxon>
        <taxon>Chlamydomonadaceae</taxon>
        <taxon>Chlamydomonas</taxon>
    </lineage>
</organism>
<evidence type="ECO:0000256" key="5">
    <source>
        <dbReference type="ARBA" id="ARBA00023235"/>
    </source>
</evidence>
<evidence type="ECO:0000256" key="6">
    <source>
        <dbReference type="ARBA" id="ARBA00023242"/>
    </source>
</evidence>
<dbReference type="InterPro" id="IPR029000">
    <property type="entry name" value="Cyclophilin-like_dom_sf"/>
</dbReference>
<evidence type="ECO:0000256" key="2">
    <source>
        <dbReference type="ARBA" id="ARBA00004123"/>
    </source>
</evidence>
<feature type="compositionally biased region" description="Basic and acidic residues" evidence="9">
    <location>
        <begin position="495"/>
        <end position="604"/>
    </location>
</feature>
<dbReference type="InterPro" id="IPR035542">
    <property type="entry name" value="CRIP"/>
</dbReference>
<dbReference type="PANTHER" id="PTHR45843:SF1">
    <property type="entry name" value="PEPTIDYL-PROLYL CIS-TRANS ISOMERASE-LIKE 4"/>
    <property type="match status" value="1"/>
</dbReference>
<proteinExistence type="inferred from homology"/>
<reference evidence="12 13" key="1">
    <citation type="journal article" date="2007" name="Science">
        <title>The Chlamydomonas genome reveals the evolution of key animal and plant functions.</title>
        <authorList>
            <person name="Merchant S.S."/>
            <person name="Prochnik S.E."/>
            <person name="Vallon O."/>
            <person name="Harris E.H."/>
            <person name="Karpowicz S.J."/>
            <person name="Witman G.B."/>
            <person name="Terry A."/>
            <person name="Salamov A."/>
            <person name="Fritz-Laylin L.K."/>
            <person name="Marechal-Drouard L."/>
            <person name="Marshall W.F."/>
            <person name="Qu L.H."/>
            <person name="Nelson D.R."/>
            <person name="Sanderfoot A.A."/>
            <person name="Spalding M.H."/>
            <person name="Kapitonov V.V."/>
            <person name="Ren Q."/>
            <person name="Ferris P."/>
            <person name="Lindquist E."/>
            <person name="Shapiro H."/>
            <person name="Lucas S.M."/>
            <person name="Grimwood J."/>
            <person name="Schmutz J."/>
            <person name="Cardol P."/>
            <person name="Cerutti H."/>
            <person name="Chanfreau G."/>
            <person name="Chen C.L."/>
            <person name="Cognat V."/>
            <person name="Croft M.T."/>
            <person name="Dent R."/>
            <person name="Dutcher S."/>
            <person name="Fernandez E."/>
            <person name="Fukuzawa H."/>
            <person name="Gonzalez-Ballester D."/>
            <person name="Gonzalez-Halphen D."/>
            <person name="Hallmann A."/>
            <person name="Hanikenne M."/>
            <person name="Hippler M."/>
            <person name="Inwood W."/>
            <person name="Jabbari K."/>
            <person name="Kalanon M."/>
            <person name="Kuras R."/>
            <person name="Lefebvre P.A."/>
            <person name="Lemaire S.D."/>
            <person name="Lobanov A.V."/>
            <person name="Lohr M."/>
            <person name="Manuell A."/>
            <person name="Meier I."/>
            <person name="Mets L."/>
            <person name="Mittag M."/>
            <person name="Mittelmeier T."/>
            <person name="Moroney J.V."/>
            <person name="Moseley J."/>
            <person name="Napoli C."/>
            <person name="Nedelcu A.M."/>
            <person name="Niyogi K."/>
            <person name="Novoselov S.V."/>
            <person name="Paulsen I.T."/>
            <person name="Pazour G."/>
            <person name="Purton S."/>
            <person name="Ral J.P."/>
            <person name="Riano-Pachon D.M."/>
            <person name="Riekhof W."/>
            <person name="Rymarquis L."/>
            <person name="Schroda M."/>
            <person name="Stern D."/>
            <person name="Umen J."/>
            <person name="Willows R."/>
            <person name="Wilson N."/>
            <person name="Zimmer S.L."/>
            <person name="Allmer J."/>
            <person name="Balk J."/>
            <person name="Bisova K."/>
            <person name="Chen C.J."/>
            <person name="Elias M."/>
            <person name="Gendler K."/>
            <person name="Hauser C."/>
            <person name="Lamb M.R."/>
            <person name="Ledford H."/>
            <person name="Long J.C."/>
            <person name="Minagawa J."/>
            <person name="Page M.D."/>
            <person name="Pan J."/>
            <person name="Pootakham W."/>
            <person name="Roje S."/>
            <person name="Rose A."/>
            <person name="Stahlberg E."/>
            <person name="Terauchi A.M."/>
            <person name="Yang P."/>
            <person name="Ball S."/>
            <person name="Bowler C."/>
            <person name="Dieckmann C.L."/>
            <person name="Gladyshev V.N."/>
            <person name="Green P."/>
            <person name="Jorgensen R."/>
            <person name="Mayfield S."/>
            <person name="Mueller-Roeber B."/>
            <person name="Rajamani S."/>
            <person name="Sayre R.T."/>
            <person name="Brokstein P."/>
            <person name="Dubchak I."/>
            <person name="Goodstein D."/>
            <person name="Hornick L."/>
            <person name="Huang Y.W."/>
            <person name="Jhaveri J."/>
            <person name="Luo Y."/>
            <person name="Martinez D."/>
            <person name="Ngau W.C."/>
            <person name="Otillar B."/>
            <person name="Poliakov A."/>
            <person name="Porter A."/>
            <person name="Szajkowski L."/>
            <person name="Werner G."/>
            <person name="Zhou K."/>
            <person name="Grigoriev I.V."/>
            <person name="Rokhsar D.S."/>
            <person name="Grossman A.R."/>
        </authorList>
    </citation>
    <scope>NUCLEOTIDE SEQUENCE [LARGE SCALE GENOMIC DNA]</scope>
    <source>
        <strain evidence="13">CC-503</strain>
    </source>
</reference>
<comment type="function">
    <text evidence="8">PPIases accelerate the folding of proteins. It catalyzes the cis-trans isomerization of proline imidic peptide bonds in oligopeptides.</text>
</comment>
<dbReference type="FunCoup" id="A0A2K3D8L7">
    <property type="interactions" value="1882"/>
</dbReference>
<dbReference type="ExpressionAtlas" id="A0A2K3D8L7">
    <property type="expression patterns" value="baseline"/>
</dbReference>
<evidence type="ECO:0000259" key="11">
    <source>
        <dbReference type="PROSITE" id="PS50102"/>
    </source>
</evidence>
<feature type="region of interest" description="Disordered" evidence="9">
    <location>
        <begin position="386"/>
        <end position="604"/>
    </location>
</feature>
<feature type="compositionally biased region" description="Gly residues" evidence="9">
    <location>
        <begin position="356"/>
        <end position="368"/>
    </location>
</feature>
<dbReference type="GO" id="GO:0003723">
    <property type="term" value="F:RNA binding"/>
    <property type="evidence" value="ECO:0007669"/>
    <property type="project" value="UniProtKB-UniRule"/>
</dbReference>
<feature type="compositionally biased region" description="Gly residues" evidence="9">
    <location>
        <begin position="412"/>
        <end position="432"/>
    </location>
</feature>
<keyword evidence="6 8" id="KW-0539">Nucleus</keyword>
<feature type="domain" description="RRM" evidence="11">
    <location>
        <begin position="239"/>
        <end position="317"/>
    </location>
</feature>
<dbReference type="Gramene" id="PNW76878">
    <property type="protein sequence ID" value="PNW76878"/>
    <property type="gene ID" value="CHLRE_11g479850v5"/>
</dbReference>
<protein>
    <recommendedName>
        <fullName evidence="8">Peptidyl-prolyl cis-trans isomerase</fullName>
        <shortName evidence="8">PPIase</shortName>
        <ecNumber evidence="8">5.2.1.8</ecNumber>
    </recommendedName>
</protein>
<dbReference type="SUPFAM" id="SSF54928">
    <property type="entry name" value="RNA-binding domain, RBD"/>
    <property type="match status" value="1"/>
</dbReference>
<comment type="similarity">
    <text evidence="8">Belongs to the cyclophilin-type PPIase family. PPIL4 subfamily.</text>
</comment>
<dbReference type="FunFam" id="2.40.100.10:FF:000015">
    <property type="entry name" value="Peptidyl-prolyl cis-trans isomerase"/>
    <property type="match status" value="1"/>
</dbReference>
<evidence type="ECO:0000256" key="7">
    <source>
        <dbReference type="PROSITE-ProRule" id="PRU00176"/>
    </source>
</evidence>
<dbReference type="Proteomes" id="UP000006906">
    <property type="component" value="Chromosome 11"/>
</dbReference>
<dbReference type="Pfam" id="PF00160">
    <property type="entry name" value="Pro_isomerase"/>
    <property type="match status" value="1"/>
</dbReference>
<dbReference type="CDD" id="cd12235">
    <property type="entry name" value="RRM_PPIL4"/>
    <property type="match status" value="1"/>
</dbReference>
<name>A0A2K3D8L7_CHLRE</name>
<evidence type="ECO:0000256" key="9">
    <source>
        <dbReference type="SAM" id="MobiDB-lite"/>
    </source>
</evidence>
<dbReference type="SMART" id="SM00360">
    <property type="entry name" value="RRM"/>
    <property type="match status" value="1"/>
</dbReference>
<dbReference type="Gene3D" id="2.40.100.10">
    <property type="entry name" value="Cyclophilin-like"/>
    <property type="match status" value="1"/>
</dbReference>
<keyword evidence="4 8" id="KW-0697">Rotamase</keyword>
<dbReference type="InterPro" id="IPR035979">
    <property type="entry name" value="RBD_domain_sf"/>
</dbReference>
<feature type="compositionally biased region" description="Gly residues" evidence="9">
    <location>
        <begin position="388"/>
        <end position="399"/>
    </location>
</feature>
<dbReference type="InParanoid" id="A0A2K3D8L7"/>
<dbReference type="InterPro" id="IPR012677">
    <property type="entry name" value="Nucleotide-bd_a/b_plait_sf"/>
</dbReference>
<evidence type="ECO:0000313" key="13">
    <source>
        <dbReference type="Proteomes" id="UP000006906"/>
    </source>
</evidence>
<evidence type="ECO:0000256" key="8">
    <source>
        <dbReference type="RuleBase" id="RU365081"/>
    </source>
</evidence>
<dbReference type="OrthoDB" id="2083at2759"/>
<evidence type="ECO:0000256" key="1">
    <source>
        <dbReference type="ARBA" id="ARBA00000971"/>
    </source>
</evidence>
<feature type="compositionally biased region" description="Basic and acidic residues" evidence="9">
    <location>
        <begin position="340"/>
        <end position="355"/>
    </location>
</feature>
<dbReference type="PANTHER" id="PTHR45843">
    <property type="entry name" value="PEPTIDYL-PROLYL CIS-TRANS ISOMERASE-LIKE 4"/>
    <property type="match status" value="1"/>
</dbReference>
<evidence type="ECO:0000256" key="4">
    <source>
        <dbReference type="ARBA" id="ARBA00023110"/>
    </source>
</evidence>
<dbReference type="GO" id="GO:0005634">
    <property type="term" value="C:nucleus"/>
    <property type="evidence" value="ECO:0000318"/>
    <property type="project" value="GO_Central"/>
</dbReference>
<feature type="compositionally biased region" description="Basic and acidic residues" evidence="9">
    <location>
        <begin position="433"/>
        <end position="469"/>
    </location>
</feature>
<dbReference type="CDD" id="cd01921">
    <property type="entry name" value="cyclophilin_RRM"/>
    <property type="match status" value="1"/>
</dbReference>
<dbReference type="Pfam" id="PF00076">
    <property type="entry name" value="RRM_1"/>
    <property type="match status" value="1"/>
</dbReference>
<feature type="compositionally biased region" description="Basic and acidic residues" evidence="9">
    <location>
        <begin position="400"/>
        <end position="411"/>
    </location>
</feature>
<evidence type="ECO:0000313" key="12">
    <source>
        <dbReference type="EMBL" id="PNW76878.1"/>
    </source>
</evidence>
<keyword evidence="13" id="KW-1185">Reference proteome</keyword>
<feature type="domain" description="PPIase cyclophilin-type" evidence="10">
    <location>
        <begin position="10"/>
        <end position="161"/>
    </location>
</feature>
<dbReference type="AlphaFoldDB" id="A0A2K3D8L7"/>
<comment type="catalytic activity">
    <reaction evidence="1 8">
        <text>[protein]-peptidylproline (omega=180) = [protein]-peptidylproline (omega=0)</text>
        <dbReference type="Rhea" id="RHEA:16237"/>
        <dbReference type="Rhea" id="RHEA-COMP:10747"/>
        <dbReference type="Rhea" id="RHEA-COMP:10748"/>
        <dbReference type="ChEBI" id="CHEBI:83833"/>
        <dbReference type="ChEBI" id="CHEBI:83834"/>
        <dbReference type="EC" id="5.2.1.8"/>
    </reaction>
</comment>
<comment type="subcellular location">
    <subcellularLocation>
        <location evidence="2 8">Nucleus</location>
    </subcellularLocation>
</comment>
<dbReference type="RefSeq" id="XP_042919714.1">
    <property type="nucleotide sequence ID" value="XM_043067709.1"/>
</dbReference>
<dbReference type="PROSITE" id="PS50072">
    <property type="entry name" value="CSA_PPIASE_2"/>
    <property type="match status" value="1"/>
</dbReference>
<dbReference type="KEGG" id="cre:CHLRE_11g479850v5"/>
<dbReference type="InterPro" id="IPR000504">
    <property type="entry name" value="RRM_dom"/>
</dbReference>
<dbReference type="EMBL" id="CM008972">
    <property type="protein sequence ID" value="PNW76878.1"/>
    <property type="molecule type" value="Genomic_DNA"/>
</dbReference>
<keyword evidence="5 8" id="KW-0413">Isomerase</keyword>
<dbReference type="Gene3D" id="3.30.70.330">
    <property type="match status" value="1"/>
</dbReference>
<dbReference type="STRING" id="3055.A0A2K3D8L7"/>
<dbReference type="GeneID" id="5722918"/>
<dbReference type="PRINTS" id="PR00153">
    <property type="entry name" value="CSAPPISMRASE"/>
</dbReference>
<dbReference type="EC" id="5.2.1.8" evidence="8"/>
<dbReference type="InterPro" id="IPR035538">
    <property type="entry name" value="Cyclophilin_PPIL4"/>
</dbReference>
<dbReference type="PROSITE" id="PS50102">
    <property type="entry name" value="RRM"/>
    <property type="match status" value="1"/>
</dbReference>
<accession>A0A2K3D8L7</accession>
<keyword evidence="3 7" id="KW-0694">RNA-binding</keyword>
<gene>
    <name evidence="12" type="ORF">CHLRE_11g479850v5</name>
</gene>
<dbReference type="GO" id="GO:0003755">
    <property type="term" value="F:peptidyl-prolyl cis-trans isomerase activity"/>
    <property type="evidence" value="ECO:0007669"/>
    <property type="project" value="UniProtKB-UniRule"/>
</dbReference>
<dbReference type="OMA" id="ISPKHEY"/>
<dbReference type="InterPro" id="IPR002130">
    <property type="entry name" value="Cyclophilin-type_PPIase_dom"/>
</dbReference>
<evidence type="ECO:0000259" key="10">
    <source>
        <dbReference type="PROSITE" id="PS50072"/>
    </source>
</evidence>
<evidence type="ECO:0000256" key="3">
    <source>
        <dbReference type="ARBA" id="ARBA00022884"/>
    </source>
</evidence>